<keyword evidence="2" id="KW-0808">Transferase</keyword>
<dbReference type="Proteomes" id="UP000075391">
    <property type="component" value="Unassembled WGS sequence"/>
</dbReference>
<evidence type="ECO:0000313" key="2">
    <source>
        <dbReference type="EMBL" id="KYG70910.1"/>
    </source>
</evidence>
<dbReference type="GO" id="GO:0032259">
    <property type="term" value="P:methylation"/>
    <property type="evidence" value="ECO:0007669"/>
    <property type="project" value="UniProtKB-KW"/>
</dbReference>
<sequence>MDLAKFDKEIVNNEAYDHLAERWYEAQDDPIALLRNQHKVEMPWILEEIRRNIGYRAEILDMGCGAGFLSNDLALAGHSVQGIDLSTSSLKVAEDRDVTHTVRYQQGDVYAVPFEKESFDVVCAMDLLEHVSDPRRVIAEATRVLRPGGLFFFNTFAKNPLAWLVVIKGMEWFVKNTPKDYHVYSLFIDPEQMREWADESGLEVMQIRGIRPVFAQKAMFELIRTGVVPKDFRFKFTKLPLIAYTGYAKKMREH</sequence>
<dbReference type="PANTHER" id="PTHR43591">
    <property type="entry name" value="METHYLTRANSFERASE"/>
    <property type="match status" value="1"/>
</dbReference>
<keyword evidence="2" id="KW-0830">Ubiquinone</keyword>
<dbReference type="GO" id="GO:0010420">
    <property type="term" value="F:polyprenyldihydroxybenzoate methyltransferase activity"/>
    <property type="evidence" value="ECO:0007669"/>
    <property type="project" value="InterPro"/>
</dbReference>
<dbReference type="OrthoDB" id="5293815at2"/>
<dbReference type="InterPro" id="IPR010233">
    <property type="entry name" value="UbiG_MeTrfase"/>
</dbReference>
<dbReference type="InterPro" id="IPR029063">
    <property type="entry name" value="SAM-dependent_MTases_sf"/>
</dbReference>
<evidence type="ECO:0000313" key="3">
    <source>
        <dbReference type="Proteomes" id="UP000075391"/>
    </source>
</evidence>
<evidence type="ECO:0000259" key="1">
    <source>
        <dbReference type="Pfam" id="PF08241"/>
    </source>
</evidence>
<reference evidence="2 3" key="1">
    <citation type="submission" date="2016-03" db="EMBL/GenBank/DDBJ databases">
        <authorList>
            <person name="Ploux O."/>
        </authorList>
    </citation>
    <scope>NUCLEOTIDE SEQUENCE [LARGE SCALE GENOMIC DNA]</scope>
    <source>
        <strain evidence="2 3">BER2</strain>
    </source>
</reference>
<dbReference type="EMBL" id="LUKF01000001">
    <property type="protein sequence ID" value="KYG70910.1"/>
    <property type="molecule type" value="Genomic_DNA"/>
</dbReference>
<dbReference type="GO" id="GO:0061542">
    <property type="term" value="F:3-demethylubiquinol 3-O-methyltransferase activity"/>
    <property type="evidence" value="ECO:0007669"/>
    <property type="project" value="InterPro"/>
</dbReference>
<dbReference type="CDD" id="cd02440">
    <property type="entry name" value="AdoMet_MTases"/>
    <property type="match status" value="1"/>
</dbReference>
<comment type="caution">
    <text evidence="2">The sequence shown here is derived from an EMBL/GenBank/DDBJ whole genome shotgun (WGS) entry which is preliminary data.</text>
</comment>
<feature type="domain" description="Methyltransferase type 11" evidence="1">
    <location>
        <begin position="60"/>
        <end position="153"/>
    </location>
</feature>
<protein>
    <submittedName>
        <fullName evidence="2">Bifunctional 3-demethylubiquinone 3-O-methyltransferase/2-octaprenyl-6-hydroxy phenol methylase</fullName>
    </submittedName>
</protein>
<name>A0A150WWM1_BDEBC</name>
<dbReference type="AlphaFoldDB" id="A0A150WWM1"/>
<accession>A0A150WWM1</accession>
<dbReference type="Pfam" id="PF08241">
    <property type="entry name" value="Methyltransf_11"/>
    <property type="match status" value="1"/>
</dbReference>
<proteinExistence type="predicted"/>
<gene>
    <name evidence="2" type="ORF">AZI85_01240</name>
</gene>
<dbReference type="Gene3D" id="3.40.50.150">
    <property type="entry name" value="Vaccinia Virus protein VP39"/>
    <property type="match status" value="1"/>
</dbReference>
<dbReference type="NCBIfam" id="TIGR01983">
    <property type="entry name" value="UbiG"/>
    <property type="match status" value="1"/>
</dbReference>
<organism evidence="2 3">
    <name type="scientific">Bdellovibrio bacteriovorus</name>
    <dbReference type="NCBI Taxonomy" id="959"/>
    <lineage>
        <taxon>Bacteria</taxon>
        <taxon>Pseudomonadati</taxon>
        <taxon>Bdellovibrionota</taxon>
        <taxon>Bdellovibrionia</taxon>
        <taxon>Bdellovibrionales</taxon>
        <taxon>Pseudobdellovibrionaceae</taxon>
        <taxon>Bdellovibrio</taxon>
    </lineage>
</organism>
<dbReference type="InterPro" id="IPR013216">
    <property type="entry name" value="Methyltransf_11"/>
</dbReference>
<dbReference type="SUPFAM" id="SSF53335">
    <property type="entry name" value="S-adenosyl-L-methionine-dependent methyltransferases"/>
    <property type="match status" value="1"/>
</dbReference>
<keyword evidence="2" id="KW-0489">Methyltransferase</keyword>
<dbReference type="PANTHER" id="PTHR43591:SF24">
    <property type="entry name" value="2-METHOXY-6-POLYPRENYL-1,4-BENZOQUINOL METHYLASE, MITOCHONDRIAL"/>
    <property type="match status" value="1"/>
</dbReference>